<evidence type="ECO:0000259" key="1">
    <source>
        <dbReference type="PROSITE" id="PS51740"/>
    </source>
</evidence>
<dbReference type="AlphaFoldDB" id="G0ECP8"/>
<dbReference type="Pfam" id="PF04014">
    <property type="entry name" value="MazE_antitoxin"/>
    <property type="match status" value="1"/>
</dbReference>
<dbReference type="eggNOG" id="arCOG00820">
    <property type="taxonomic scope" value="Archaea"/>
</dbReference>
<dbReference type="Proteomes" id="UP000001037">
    <property type="component" value="Chromosome"/>
</dbReference>
<dbReference type="SMART" id="SM00966">
    <property type="entry name" value="SpoVT_AbrB"/>
    <property type="match status" value="1"/>
</dbReference>
<dbReference type="SUPFAM" id="SSF89447">
    <property type="entry name" value="AbrB/MazE/MraZ-like"/>
    <property type="match status" value="1"/>
</dbReference>
<gene>
    <name evidence="2" type="ordered locus">Pyrfu_1764</name>
</gene>
<name>G0ECP8_PYRF1</name>
<accession>G0ECP8</accession>
<dbReference type="RefSeq" id="WP_014027295.1">
    <property type="nucleotide sequence ID" value="NC_015931.1"/>
</dbReference>
<proteinExistence type="predicted"/>
<dbReference type="HOGENOM" id="CLU_2461735_0_0_2"/>
<feature type="domain" description="SpoVT-AbrB" evidence="1">
    <location>
        <begin position="2"/>
        <end position="48"/>
    </location>
</feature>
<dbReference type="OrthoDB" id="28233at2157"/>
<dbReference type="STRING" id="694429.Pyrfu_1764"/>
<keyword evidence="3" id="KW-1185">Reference proteome</keyword>
<evidence type="ECO:0000313" key="2">
    <source>
        <dbReference type="EMBL" id="AEM39618.1"/>
    </source>
</evidence>
<dbReference type="NCBIfam" id="TIGR01439">
    <property type="entry name" value="lp_hng_hel_AbrB"/>
    <property type="match status" value="1"/>
</dbReference>
<evidence type="ECO:0000313" key="3">
    <source>
        <dbReference type="Proteomes" id="UP000001037"/>
    </source>
</evidence>
<dbReference type="InterPro" id="IPR007159">
    <property type="entry name" value="SpoVT-AbrB_dom"/>
</dbReference>
<dbReference type="GO" id="GO:0003677">
    <property type="term" value="F:DNA binding"/>
    <property type="evidence" value="ECO:0007669"/>
    <property type="project" value="InterPro"/>
</dbReference>
<dbReference type="InParanoid" id="G0ECP8"/>
<protein>
    <submittedName>
        <fullName evidence="2">Transcriptional regulator, AbrB family</fullName>
    </submittedName>
</protein>
<dbReference type="KEGG" id="pfm:Pyrfu_1764"/>
<dbReference type="PROSITE" id="PS51740">
    <property type="entry name" value="SPOVT_ABRB"/>
    <property type="match status" value="1"/>
</dbReference>
<dbReference type="InterPro" id="IPR037914">
    <property type="entry name" value="SpoVT-AbrB_sf"/>
</dbReference>
<organism evidence="2 3">
    <name type="scientific">Pyrolobus fumarii (strain DSM 11204 / 1A)</name>
    <dbReference type="NCBI Taxonomy" id="694429"/>
    <lineage>
        <taxon>Archaea</taxon>
        <taxon>Thermoproteota</taxon>
        <taxon>Thermoprotei</taxon>
        <taxon>Desulfurococcales</taxon>
        <taxon>Pyrodictiaceae</taxon>
        <taxon>Pyrolobus</taxon>
    </lineage>
</organism>
<reference evidence="2 3" key="1">
    <citation type="journal article" date="2011" name="Stand. Genomic Sci.">
        <title>Complete genome sequence of the hyperthermophilic chemolithoautotroph Pyrolobus fumarii type strain (1A).</title>
        <authorList>
            <person name="Anderson I."/>
            <person name="Goker M."/>
            <person name="Nolan M."/>
            <person name="Lucas S."/>
            <person name="Hammon N."/>
            <person name="Deshpande S."/>
            <person name="Cheng J.F."/>
            <person name="Tapia R."/>
            <person name="Han C."/>
            <person name="Goodwin L."/>
            <person name="Pitluck S."/>
            <person name="Huntemann M."/>
            <person name="Liolios K."/>
            <person name="Ivanova N."/>
            <person name="Pagani I."/>
            <person name="Mavromatis K."/>
            <person name="Ovchinikova G."/>
            <person name="Pati A."/>
            <person name="Chen A."/>
            <person name="Palaniappan K."/>
            <person name="Land M."/>
            <person name="Hauser L."/>
            <person name="Brambilla E.M."/>
            <person name="Huber H."/>
            <person name="Yasawong M."/>
            <person name="Rohde M."/>
            <person name="Spring S."/>
            <person name="Abt B."/>
            <person name="Sikorski J."/>
            <person name="Wirth R."/>
            <person name="Detter J.C."/>
            <person name="Woyke T."/>
            <person name="Bristow J."/>
            <person name="Eisen J.A."/>
            <person name="Markowitz V."/>
            <person name="Hugenholtz P."/>
            <person name="Kyrpides N.C."/>
            <person name="Klenk H.P."/>
            <person name="Lapidus A."/>
        </authorList>
    </citation>
    <scope>NUCLEOTIDE SEQUENCE [LARGE SCALE GENOMIC DNA]</scope>
    <source>
        <strain evidence="3">DSM 11204 / 1A</strain>
    </source>
</reference>
<dbReference type="EMBL" id="CP002838">
    <property type="protein sequence ID" value="AEM39618.1"/>
    <property type="molecule type" value="Genomic_DNA"/>
</dbReference>
<dbReference type="Gene3D" id="2.10.260.10">
    <property type="match status" value="1"/>
</dbReference>
<dbReference type="GeneID" id="11138953"/>
<sequence length="89" mass="10527">MQRVVRLDSRGRILLPREVREALGLREGSKIAIRVRSDNVIELVPLDKLYERVSRVFREKMRDWREEEHEATRVLEAVTRAEAAEDRNS</sequence>